<feature type="compositionally biased region" description="Basic and acidic residues" evidence="7">
    <location>
        <begin position="352"/>
        <end position="362"/>
    </location>
</feature>
<gene>
    <name evidence="8" type="ORF">OSTLU_29268</name>
</gene>
<proteinExistence type="predicted"/>
<feature type="repeat" description="WD" evidence="6">
    <location>
        <begin position="44"/>
        <end position="85"/>
    </location>
</feature>
<organism evidence="8 9">
    <name type="scientific">Ostreococcus lucimarinus (strain CCE9901)</name>
    <dbReference type="NCBI Taxonomy" id="436017"/>
    <lineage>
        <taxon>Eukaryota</taxon>
        <taxon>Viridiplantae</taxon>
        <taxon>Chlorophyta</taxon>
        <taxon>Mamiellophyceae</taxon>
        <taxon>Mamiellales</taxon>
        <taxon>Bathycoccaceae</taxon>
        <taxon>Ostreococcus</taxon>
    </lineage>
</organism>
<dbReference type="RefSeq" id="XP_001415692.1">
    <property type="nucleotide sequence ID" value="XM_001415655.1"/>
</dbReference>
<keyword evidence="3" id="KW-0819">tRNA processing</keyword>
<feature type="region of interest" description="Disordered" evidence="7">
    <location>
        <begin position="340"/>
        <end position="381"/>
    </location>
</feature>
<dbReference type="InterPro" id="IPR015943">
    <property type="entry name" value="WD40/YVTN_repeat-like_dom_sf"/>
</dbReference>
<dbReference type="GO" id="GO:0006400">
    <property type="term" value="P:tRNA modification"/>
    <property type="evidence" value="ECO:0007669"/>
    <property type="project" value="EnsemblPlants"/>
</dbReference>
<dbReference type="GO" id="GO:0043527">
    <property type="term" value="C:tRNA methyltransferase complex"/>
    <property type="evidence" value="ECO:0007669"/>
    <property type="project" value="TreeGrafter"/>
</dbReference>
<feature type="region of interest" description="Disordered" evidence="7">
    <location>
        <begin position="1"/>
        <end position="23"/>
    </location>
</feature>
<evidence type="ECO:0000256" key="5">
    <source>
        <dbReference type="ARBA" id="ARBA00023242"/>
    </source>
</evidence>
<feature type="repeat" description="WD" evidence="6">
    <location>
        <begin position="206"/>
        <end position="235"/>
    </location>
</feature>
<dbReference type="InterPro" id="IPR028884">
    <property type="entry name" value="Trm82"/>
</dbReference>
<evidence type="ECO:0000313" key="9">
    <source>
        <dbReference type="Proteomes" id="UP000001568"/>
    </source>
</evidence>
<reference evidence="8 9" key="1">
    <citation type="journal article" date="2007" name="Proc. Natl. Acad. Sci. U.S.A.">
        <title>The tiny eukaryote Ostreococcus provides genomic insights into the paradox of plankton speciation.</title>
        <authorList>
            <person name="Palenik B."/>
            <person name="Grimwood J."/>
            <person name="Aerts A."/>
            <person name="Rouze P."/>
            <person name="Salamov A."/>
            <person name="Putnam N."/>
            <person name="Dupont C."/>
            <person name="Jorgensen R."/>
            <person name="Derelle E."/>
            <person name="Rombauts S."/>
            <person name="Zhou K."/>
            <person name="Otillar R."/>
            <person name="Merchant S.S."/>
            <person name="Podell S."/>
            <person name="Gaasterland T."/>
            <person name="Napoli C."/>
            <person name="Gendler K."/>
            <person name="Manuell A."/>
            <person name="Tai V."/>
            <person name="Vallon O."/>
            <person name="Piganeau G."/>
            <person name="Jancek S."/>
            <person name="Heijde M."/>
            <person name="Jabbari K."/>
            <person name="Bowler C."/>
            <person name="Lohr M."/>
            <person name="Robbens S."/>
            <person name="Werner G."/>
            <person name="Dubchak I."/>
            <person name="Pazour G.J."/>
            <person name="Ren Q."/>
            <person name="Paulsen I."/>
            <person name="Delwiche C."/>
            <person name="Schmutz J."/>
            <person name="Rokhsar D."/>
            <person name="Van de Peer Y."/>
            <person name="Moreau H."/>
            <person name="Grigoriev I.V."/>
        </authorList>
    </citation>
    <scope>NUCLEOTIDE SEQUENCE [LARGE SCALE GENOMIC DNA]</scope>
    <source>
        <strain evidence="8 9">CCE9901</strain>
    </source>
</reference>
<dbReference type="GO" id="GO:0005829">
    <property type="term" value="C:cytosol"/>
    <property type="evidence" value="ECO:0007669"/>
    <property type="project" value="TreeGrafter"/>
</dbReference>
<dbReference type="SMART" id="SM00320">
    <property type="entry name" value="WD40"/>
    <property type="match status" value="2"/>
</dbReference>
<dbReference type="EMBL" id="CP000581">
    <property type="protein sequence ID" value="ABO93984.1"/>
    <property type="molecule type" value="Genomic_DNA"/>
</dbReference>
<dbReference type="PANTHER" id="PTHR16288:SF0">
    <property type="entry name" value="TRNA (GUANINE-N(7)-)-METHYLTRANSFERASE NON-CATALYTIC SUBUNIT WDR4"/>
    <property type="match status" value="1"/>
</dbReference>
<dbReference type="InterPro" id="IPR001680">
    <property type="entry name" value="WD40_rpt"/>
</dbReference>
<evidence type="ECO:0000256" key="1">
    <source>
        <dbReference type="ARBA" id="ARBA00004123"/>
    </source>
</evidence>
<keyword evidence="2 6" id="KW-0853">WD repeat</keyword>
<feature type="compositionally biased region" description="Polar residues" evidence="7">
    <location>
        <begin position="340"/>
        <end position="349"/>
    </location>
</feature>
<keyword evidence="5" id="KW-0539">Nucleus</keyword>
<evidence type="ECO:0000256" key="4">
    <source>
        <dbReference type="ARBA" id="ARBA00022737"/>
    </source>
</evidence>
<dbReference type="PANTHER" id="PTHR16288">
    <property type="entry name" value="WD40 REPEAT PROTEIN 4"/>
    <property type="match status" value="1"/>
</dbReference>
<evidence type="ECO:0000256" key="6">
    <source>
        <dbReference type="PROSITE-ProRule" id="PRU00221"/>
    </source>
</evidence>
<dbReference type="Pfam" id="PF00400">
    <property type="entry name" value="WD40"/>
    <property type="match status" value="2"/>
</dbReference>
<dbReference type="HOGENOM" id="CLU_040361_0_0_1"/>
<dbReference type="GO" id="GO:0005634">
    <property type="term" value="C:nucleus"/>
    <property type="evidence" value="ECO:0007669"/>
    <property type="project" value="UniProtKB-SubCell"/>
</dbReference>
<protein>
    <submittedName>
        <fullName evidence="8">Uncharacterized protein</fullName>
    </submittedName>
</protein>
<dbReference type="PROSITE" id="PS50082">
    <property type="entry name" value="WD_REPEATS_2"/>
    <property type="match status" value="2"/>
</dbReference>
<dbReference type="GO" id="GO:0036265">
    <property type="term" value="P:RNA (guanine-N7)-methylation"/>
    <property type="evidence" value="ECO:0007669"/>
    <property type="project" value="InterPro"/>
</dbReference>
<dbReference type="KEGG" id="olu:OSTLU_29268"/>
<dbReference type="OMA" id="GHCSTII"/>
<dbReference type="Proteomes" id="UP000001568">
    <property type="component" value="Chromosome 1"/>
</dbReference>
<feature type="compositionally biased region" description="Basic and acidic residues" evidence="7">
    <location>
        <begin position="369"/>
        <end position="381"/>
    </location>
</feature>
<dbReference type="GeneID" id="5000012"/>
<dbReference type="Gene3D" id="2.130.10.10">
    <property type="entry name" value="YVTN repeat-like/Quinoprotein amine dehydrogenase"/>
    <property type="match status" value="1"/>
</dbReference>
<dbReference type="SUPFAM" id="SSF50978">
    <property type="entry name" value="WD40 repeat-like"/>
    <property type="match status" value="1"/>
</dbReference>
<keyword evidence="4" id="KW-0677">Repeat</keyword>
<evidence type="ECO:0000256" key="7">
    <source>
        <dbReference type="SAM" id="MobiDB-lite"/>
    </source>
</evidence>
<name>A4RS72_OSTLU</name>
<evidence type="ECO:0000256" key="3">
    <source>
        <dbReference type="ARBA" id="ARBA00022694"/>
    </source>
</evidence>
<dbReference type="AlphaFoldDB" id="A4RS72"/>
<sequence>MDSDSEDAYGGYSSSSSEDVVKRMKRLRTRPLGTCERIALTDDDKPHVGSIRAFRASADGKWFITAGDDKLVKLWSVDGWRCARTICGSKKISSACFTPDSKHFIFADKFGEVHACEIGSDKEPVLMLGHCSTIITDVECVEGGDRGYLLTADREHKTRVSVLPKPEDRTRFSGSAPEIQSFCYGHSAYVSCVRPIVQPARKKKTWKSTKDVFLTGGGDASVRMWDATTGKETDPHGAIEFHRGEICDIATRAEGTHVAVAIENKKALAVVHLTEFRGVPKLFLVGFGPEWTESPQSIKFDRNMVLWGTGVRANEDGSNTAVIMREGTVVDGLELTLSAEESSGTTRNAQLRKREITDQERHERKKNRKDMQLKAANVEKK</sequence>
<dbReference type="GO" id="GO:0008618">
    <property type="term" value="P:7-methylguanosine metabolic process"/>
    <property type="evidence" value="ECO:0007669"/>
    <property type="project" value="EnsemblPlants"/>
</dbReference>
<evidence type="ECO:0000313" key="8">
    <source>
        <dbReference type="EMBL" id="ABO93984.1"/>
    </source>
</evidence>
<dbReference type="STRING" id="436017.A4RS72"/>
<dbReference type="Gramene" id="ABO93984">
    <property type="protein sequence ID" value="ABO93984"/>
    <property type="gene ID" value="OSTLU_29268"/>
</dbReference>
<accession>A4RS72</accession>
<dbReference type="InterPro" id="IPR036322">
    <property type="entry name" value="WD40_repeat_dom_sf"/>
</dbReference>
<dbReference type="eggNOG" id="KOG3914">
    <property type="taxonomic scope" value="Eukaryota"/>
</dbReference>
<comment type="subcellular location">
    <subcellularLocation>
        <location evidence="1">Nucleus</location>
    </subcellularLocation>
</comment>
<evidence type="ECO:0000256" key="2">
    <source>
        <dbReference type="ARBA" id="ARBA00022574"/>
    </source>
</evidence>
<dbReference type="OrthoDB" id="339900at2759"/>
<keyword evidence="9" id="KW-1185">Reference proteome</keyword>